<dbReference type="GO" id="GO:0043165">
    <property type="term" value="P:Gram-negative-bacterium-type cell outer membrane assembly"/>
    <property type="evidence" value="ECO:0007669"/>
    <property type="project" value="UniProtKB-UniRule"/>
</dbReference>
<comment type="subcellular location">
    <subcellularLocation>
        <location evidence="1">Cell outer membrane</location>
    </subcellularLocation>
</comment>
<comment type="caution">
    <text evidence="3">The sequence shown here is derived from an EMBL/GenBank/DDBJ whole genome shotgun (WGS) entry which is preliminary data.</text>
</comment>
<keyword evidence="1" id="KW-0998">Cell outer membrane</keyword>
<dbReference type="Proteomes" id="UP001223420">
    <property type="component" value="Unassembled WGS sequence"/>
</dbReference>
<dbReference type="GO" id="GO:1990351">
    <property type="term" value="C:transporter complex"/>
    <property type="evidence" value="ECO:0007669"/>
    <property type="project" value="TreeGrafter"/>
</dbReference>
<evidence type="ECO:0000259" key="2">
    <source>
        <dbReference type="Pfam" id="PF04453"/>
    </source>
</evidence>
<accession>A0AAJ1WS38</accession>
<dbReference type="GO" id="GO:0009279">
    <property type="term" value="C:cell outer membrane"/>
    <property type="evidence" value="ECO:0007669"/>
    <property type="project" value="UniProtKB-SubCell"/>
</dbReference>
<comment type="caution">
    <text evidence="1">Lacks conserved residue(s) required for the propagation of feature annotation.</text>
</comment>
<proteinExistence type="inferred from homology"/>
<evidence type="ECO:0000313" key="3">
    <source>
        <dbReference type="EMBL" id="MDQ0541259.1"/>
    </source>
</evidence>
<dbReference type="PANTHER" id="PTHR30189:SF1">
    <property type="entry name" value="LPS-ASSEMBLY PROTEIN LPTD"/>
    <property type="match status" value="1"/>
</dbReference>
<keyword evidence="1" id="KW-0732">Signal</keyword>
<dbReference type="InterPro" id="IPR020889">
    <property type="entry name" value="LipoPS_assembly_LptD"/>
</dbReference>
<protein>
    <recommendedName>
        <fullName evidence="1">LPS-assembly protein LptD</fullName>
    </recommendedName>
</protein>
<dbReference type="GO" id="GO:0015920">
    <property type="term" value="P:lipopolysaccharide transport"/>
    <property type="evidence" value="ECO:0007669"/>
    <property type="project" value="InterPro"/>
</dbReference>
<feature type="signal peptide" evidence="1">
    <location>
        <begin position="1"/>
        <end position="31"/>
    </location>
</feature>
<dbReference type="PANTHER" id="PTHR30189">
    <property type="entry name" value="LPS-ASSEMBLY PROTEIN"/>
    <property type="match status" value="1"/>
</dbReference>
<gene>
    <name evidence="1" type="primary">lptD</name>
    <name evidence="3" type="ORF">QO001_000167</name>
</gene>
<feature type="domain" description="LptD C-terminal" evidence="2">
    <location>
        <begin position="316"/>
        <end position="749"/>
    </location>
</feature>
<dbReference type="InterPro" id="IPR050218">
    <property type="entry name" value="LptD"/>
</dbReference>
<feature type="chain" id="PRO_5042302091" description="LPS-assembly protein LptD" evidence="1">
    <location>
        <begin position="32"/>
        <end position="864"/>
    </location>
</feature>
<dbReference type="RefSeq" id="WP_230365106.1">
    <property type="nucleotide sequence ID" value="NZ_JAJALK010000001.1"/>
</dbReference>
<dbReference type="AlphaFoldDB" id="A0AAJ1WS38"/>
<dbReference type="HAMAP" id="MF_01411">
    <property type="entry name" value="LPS_assembly_LptD"/>
    <property type="match status" value="1"/>
</dbReference>
<dbReference type="Pfam" id="PF04453">
    <property type="entry name" value="LptD"/>
    <property type="match status" value="1"/>
</dbReference>
<dbReference type="Gene3D" id="2.60.450.10">
    <property type="entry name" value="Lipopolysaccharide (LPS) transport protein A like domain"/>
    <property type="match status" value="1"/>
</dbReference>
<sequence precursor="true">MRKVAHILRKTALLAALAFAAPLAGGVSAHAQGMAAPKLGNSGGKLPGDKLLVEANELIYDNDHNTVTARGNAELHFGPRTLQADSVRYDRASGRVFAQGNVRLTEADGGVVTGERMELSDDFKTGFVDAFRGQQTVERRAETVRTRFSAPRAERLNGEQTSFEAGSYTACEPCKDNPETPPLWQIRAKKIIHDNETHTIYFDDSTLEIAGIPVAYLPYFEAADPTVKRKTGFLTPRFISTTALGRGVSLPYFINLAPNYDLTITPTLLSRQGVLGQAEFRQRIDNGFYNIRLSGISQTTPSAFLPSPLGAGERDFRGSVESQGRFYINDRWRTGWDLVGVTDKWFLDNYRIRNQNITTDYFREATSTAYLVGQGDRSWFEARGYYFKGLSSFDWQKQQPIVAPVIDYDKRINGPAEIGGEVRFQANITSLTRETTQFQGLPRTSSYLFSPSVNGVSFPLYQTCTVFQRGLCSIDGLAGTNTRASAELSWRRSFIDEWGQKFTPFAYLRTDAFFTNPSFSGYQNDLAPQVAKIDDGFAGRVMPAVGLDYRYPFVANFGALGVHTLEPIGQIIARPSETRIGRLPNEDAQSLVFDDTSLFEWDKFSGYDRAEGGVRTNLGGQYSVVTPSGWYTNIMFGESIQLAGVNSFRRGDIANVGLDSGLETRRSDFVGRFQVSPNQNITFITRARFDQSDFHVARLETGATARFAPFLPLTVSAFYSYYEAQPLLGYSHYREGVTATATYNITPNWFVSGSLLVDLTHYLDVRNTYTDALSAYLSNPIGTVPTYQNPGRFYLSGASFGGGYQDECTTVSLNYINSPIATATGVRERNQTVLLRVELKTLGEADLRQNVGTATTADGIATVR</sequence>
<dbReference type="EMBL" id="JAUSWL010000001">
    <property type="protein sequence ID" value="MDQ0541259.1"/>
    <property type="molecule type" value="Genomic_DNA"/>
</dbReference>
<organism evidence="3 4">
    <name type="scientific">Methylobacterium brachiatum</name>
    <dbReference type="NCBI Taxonomy" id="269660"/>
    <lineage>
        <taxon>Bacteria</taxon>
        <taxon>Pseudomonadati</taxon>
        <taxon>Pseudomonadota</taxon>
        <taxon>Alphaproteobacteria</taxon>
        <taxon>Hyphomicrobiales</taxon>
        <taxon>Methylobacteriaceae</taxon>
        <taxon>Methylobacterium</taxon>
    </lineage>
</organism>
<reference evidence="3" key="1">
    <citation type="submission" date="2023-07" db="EMBL/GenBank/DDBJ databases">
        <title>Genomic Encyclopedia of Type Strains, Phase IV (KMG-IV): sequencing the most valuable type-strain genomes for metagenomic binning, comparative biology and taxonomic classification.</title>
        <authorList>
            <person name="Goeker M."/>
        </authorList>
    </citation>
    <scope>NUCLEOTIDE SEQUENCE</scope>
    <source>
        <strain evidence="3">DSM 19569</strain>
    </source>
</reference>
<evidence type="ECO:0000256" key="1">
    <source>
        <dbReference type="HAMAP-Rule" id="MF_01411"/>
    </source>
</evidence>
<comment type="subunit">
    <text evidence="1">Component of the lipopolysaccharide transport and assembly complex.</text>
</comment>
<keyword evidence="1" id="KW-0472">Membrane</keyword>
<name>A0AAJ1WS38_9HYPH</name>
<dbReference type="InterPro" id="IPR007543">
    <property type="entry name" value="LptD_C"/>
</dbReference>
<evidence type="ECO:0000313" key="4">
    <source>
        <dbReference type="Proteomes" id="UP001223420"/>
    </source>
</evidence>
<comment type="similarity">
    <text evidence="1">Belongs to the LptD family.</text>
</comment>
<comment type="function">
    <text evidence="1">Involved in the assembly of lipopolysaccharide (LPS) at the surface of the outer membrane.</text>
</comment>